<evidence type="ECO:0000256" key="2">
    <source>
        <dbReference type="ARBA" id="ARBA00012646"/>
    </source>
</evidence>
<proteinExistence type="inferred from homology"/>
<dbReference type="EMBL" id="DF237369">
    <property type="protein sequence ID" value="GAQ88350.1"/>
    <property type="molecule type" value="Genomic_DNA"/>
</dbReference>
<evidence type="ECO:0000313" key="8">
    <source>
        <dbReference type="Proteomes" id="UP000054558"/>
    </source>
</evidence>
<organism evidence="7 8">
    <name type="scientific">Klebsormidium nitens</name>
    <name type="common">Green alga</name>
    <name type="synonym">Ulothrix nitens</name>
    <dbReference type="NCBI Taxonomy" id="105231"/>
    <lineage>
        <taxon>Eukaryota</taxon>
        <taxon>Viridiplantae</taxon>
        <taxon>Streptophyta</taxon>
        <taxon>Klebsormidiophyceae</taxon>
        <taxon>Klebsormidiales</taxon>
        <taxon>Klebsormidiaceae</taxon>
        <taxon>Klebsormidium</taxon>
    </lineage>
</organism>
<dbReference type="FunFam" id="3.40.50.2300:FF:000113">
    <property type="entry name" value="Low molecular weight protein-tyrosine-phosphatase"/>
    <property type="match status" value="1"/>
</dbReference>
<feature type="active site" description="Proton donor" evidence="5">
    <location>
        <position position="143"/>
    </location>
</feature>
<dbReference type="EC" id="3.1.3.2" evidence="2"/>
<dbReference type="InterPro" id="IPR052995">
    <property type="entry name" value="LMW-PTP"/>
</dbReference>
<dbReference type="Proteomes" id="UP000054558">
    <property type="component" value="Unassembled WGS sequence"/>
</dbReference>
<dbReference type="PRINTS" id="PR00719">
    <property type="entry name" value="LMWPTPASE"/>
</dbReference>
<evidence type="ECO:0000313" key="7">
    <source>
        <dbReference type="EMBL" id="GAQ88350.1"/>
    </source>
</evidence>
<keyword evidence="4" id="KW-0904">Protein phosphatase</keyword>
<dbReference type="InterPro" id="IPR023485">
    <property type="entry name" value="Ptyr_pPase"/>
</dbReference>
<dbReference type="Gene3D" id="3.40.50.2300">
    <property type="match status" value="1"/>
</dbReference>
<dbReference type="CDD" id="cd16343">
    <property type="entry name" value="LMWPTP"/>
    <property type="match status" value="1"/>
</dbReference>
<dbReference type="PANTHER" id="PTHR47439:SF1">
    <property type="entry name" value="ACID PHOSPHATASE"/>
    <property type="match status" value="1"/>
</dbReference>
<evidence type="ECO:0000256" key="4">
    <source>
        <dbReference type="ARBA" id="ARBA00022912"/>
    </source>
</evidence>
<accession>A0A1Y1IBR1</accession>
<evidence type="ECO:0000256" key="5">
    <source>
        <dbReference type="PIRSR" id="PIRSR617867-1"/>
    </source>
</evidence>
<comment type="similarity">
    <text evidence="1">Belongs to the low molecular weight phosphotyrosine protein phosphatase family.</text>
</comment>
<dbReference type="InterPro" id="IPR036196">
    <property type="entry name" value="Ptyr_pPase_sf"/>
</dbReference>
<reference evidence="7 8" key="1">
    <citation type="journal article" date="2014" name="Nat. Commun.">
        <title>Klebsormidium flaccidum genome reveals primary factors for plant terrestrial adaptation.</title>
        <authorList>
            <person name="Hori K."/>
            <person name="Maruyama F."/>
            <person name="Fujisawa T."/>
            <person name="Togashi T."/>
            <person name="Yamamoto N."/>
            <person name="Seo M."/>
            <person name="Sato S."/>
            <person name="Yamada T."/>
            <person name="Mori H."/>
            <person name="Tajima N."/>
            <person name="Moriyama T."/>
            <person name="Ikeuchi M."/>
            <person name="Watanabe M."/>
            <person name="Wada H."/>
            <person name="Kobayashi K."/>
            <person name="Saito M."/>
            <person name="Masuda T."/>
            <person name="Sasaki-Sekimoto Y."/>
            <person name="Mashiguchi K."/>
            <person name="Awai K."/>
            <person name="Shimojima M."/>
            <person name="Masuda S."/>
            <person name="Iwai M."/>
            <person name="Nobusawa T."/>
            <person name="Narise T."/>
            <person name="Kondo S."/>
            <person name="Saito H."/>
            <person name="Sato R."/>
            <person name="Murakawa M."/>
            <person name="Ihara Y."/>
            <person name="Oshima-Yamada Y."/>
            <person name="Ohtaka K."/>
            <person name="Satoh M."/>
            <person name="Sonobe K."/>
            <person name="Ishii M."/>
            <person name="Ohtani R."/>
            <person name="Kanamori-Sato M."/>
            <person name="Honoki R."/>
            <person name="Miyazaki D."/>
            <person name="Mochizuki H."/>
            <person name="Umetsu J."/>
            <person name="Higashi K."/>
            <person name="Shibata D."/>
            <person name="Kamiya Y."/>
            <person name="Sato N."/>
            <person name="Nakamura Y."/>
            <person name="Tabata S."/>
            <person name="Ida S."/>
            <person name="Kurokawa K."/>
            <person name="Ohta H."/>
        </authorList>
    </citation>
    <scope>NUCLEOTIDE SEQUENCE [LARGE SCALE GENOMIC DNA]</scope>
    <source>
        <strain evidence="7 8">NIES-2285</strain>
    </source>
</reference>
<dbReference type="Pfam" id="PF01451">
    <property type="entry name" value="LMWPc"/>
    <property type="match status" value="1"/>
</dbReference>
<gene>
    <name evidence="7" type="ORF">KFL_004200060</name>
</gene>
<dbReference type="SMART" id="SM00226">
    <property type="entry name" value="LMWPc"/>
    <property type="match status" value="1"/>
</dbReference>
<name>A0A1Y1IBR1_KLENI</name>
<evidence type="ECO:0000256" key="3">
    <source>
        <dbReference type="ARBA" id="ARBA00022801"/>
    </source>
</evidence>
<sequence length="172" mass="19027">MAGSTDNAIKPKKVLFVCLGNICRSPTAEAVFRAAVEKRGLSDEFEIDSAGTIDYHQGDPADGRMMRHAAKRGVKLTSISRPVVPSDFEKFDVILAMDDNNERDLNKAFDKWSSQRPLPESARSKVRLMCSYCKKFDDKEVPDPYYGGSEGFEKVLDLLEDACGGLLDSLLA</sequence>
<dbReference type="InterPro" id="IPR017867">
    <property type="entry name" value="Tyr_phospatase_low_mol_wt"/>
</dbReference>
<dbReference type="OMA" id="VCHGNIC"/>
<dbReference type="PANTHER" id="PTHR47439">
    <property type="entry name" value="LOW MOLECULAR WEIGHT PHOSPHOTYROSINE PROTEIN PHOSPHATASE-RELATED"/>
    <property type="match status" value="1"/>
</dbReference>
<dbReference type="OrthoDB" id="3388at2759"/>
<dbReference type="SUPFAM" id="SSF52788">
    <property type="entry name" value="Phosphotyrosine protein phosphatases I"/>
    <property type="match status" value="1"/>
</dbReference>
<feature type="domain" description="Phosphotyrosine protein phosphatase I" evidence="6">
    <location>
        <begin position="12"/>
        <end position="169"/>
    </location>
</feature>
<evidence type="ECO:0000259" key="6">
    <source>
        <dbReference type="SMART" id="SM00226"/>
    </source>
</evidence>
<protein>
    <recommendedName>
        <fullName evidence="2">acid phosphatase</fullName>
        <ecNumber evidence="2">3.1.3.2</ecNumber>
    </recommendedName>
</protein>
<keyword evidence="3" id="KW-0378">Hydrolase</keyword>
<dbReference type="GO" id="GO:0003993">
    <property type="term" value="F:acid phosphatase activity"/>
    <property type="evidence" value="ECO:0007669"/>
    <property type="project" value="UniProtKB-EC"/>
</dbReference>
<feature type="active site" description="Nucleophile" evidence="5">
    <location>
        <position position="18"/>
    </location>
</feature>
<keyword evidence="8" id="KW-1185">Reference proteome</keyword>
<dbReference type="GO" id="GO:0004725">
    <property type="term" value="F:protein tyrosine phosphatase activity"/>
    <property type="evidence" value="ECO:0007669"/>
    <property type="project" value="InterPro"/>
</dbReference>
<dbReference type="AlphaFoldDB" id="A0A1Y1IBR1"/>
<feature type="active site" evidence="5">
    <location>
        <position position="24"/>
    </location>
</feature>
<dbReference type="STRING" id="105231.A0A1Y1IBR1"/>
<evidence type="ECO:0000256" key="1">
    <source>
        <dbReference type="ARBA" id="ARBA00011063"/>
    </source>
</evidence>